<reference evidence="1 2" key="1">
    <citation type="submission" date="2018-08" db="EMBL/GenBank/DDBJ databases">
        <title>Comparative analysis of Burkholderia isolates from Puerto Rico.</title>
        <authorList>
            <person name="Hall C."/>
            <person name="Sahl J."/>
            <person name="Wagner D."/>
        </authorList>
    </citation>
    <scope>NUCLEOTIDE SEQUENCE [LARGE SCALE GENOMIC DNA]</scope>
    <source>
        <strain evidence="1 2">Bp9001</strain>
    </source>
</reference>
<dbReference type="EMBL" id="QTQX01000013">
    <property type="protein sequence ID" value="RQT26006.1"/>
    <property type="molecule type" value="Genomic_DNA"/>
</dbReference>
<gene>
    <name evidence="1" type="ORF">DF037_20160</name>
</gene>
<protein>
    <submittedName>
        <fullName evidence="1">Uncharacterized protein</fullName>
    </submittedName>
</protein>
<evidence type="ECO:0000313" key="1">
    <source>
        <dbReference type="EMBL" id="RQT26006.1"/>
    </source>
</evidence>
<comment type="caution">
    <text evidence="1">The sequence shown here is derived from an EMBL/GenBank/DDBJ whole genome shotgun (WGS) entry which is preliminary data.</text>
</comment>
<dbReference type="Proteomes" id="UP000269271">
    <property type="component" value="Unassembled WGS sequence"/>
</dbReference>
<accession>A0A3N8R2P6</accession>
<sequence length="159" mass="18325">MAVTYMDRRRLPLQSREWSRLRQNREYTIVREFENERINVTAEWSGVVKNGKNIPKQHWKPFSLSVTNIITTDGEGRPLERPLRTPDPMASREFRTEQELIDAYEDILVRYAGCEWLPSSDGQGGRHFVERGNILVPPPPDAVDVRGMDEEAADVAGSW</sequence>
<evidence type="ECO:0000313" key="2">
    <source>
        <dbReference type="Proteomes" id="UP000269271"/>
    </source>
</evidence>
<organism evidence="1 2">
    <name type="scientific">Burkholderia contaminans</name>
    <dbReference type="NCBI Taxonomy" id="488447"/>
    <lineage>
        <taxon>Bacteria</taxon>
        <taxon>Pseudomonadati</taxon>
        <taxon>Pseudomonadota</taxon>
        <taxon>Betaproteobacteria</taxon>
        <taxon>Burkholderiales</taxon>
        <taxon>Burkholderiaceae</taxon>
        <taxon>Burkholderia</taxon>
        <taxon>Burkholderia cepacia complex</taxon>
    </lineage>
</organism>
<name>A0A3N8R2P6_9BURK</name>
<proteinExistence type="predicted"/>
<dbReference type="AlphaFoldDB" id="A0A3N8R2P6"/>